<gene>
    <name evidence="1" type="ORF">JYE49_11215</name>
</gene>
<name>A0AC61MVA3_9FIRM</name>
<dbReference type="EMBL" id="CP068393">
    <property type="protein sequence ID" value="QUC66425.1"/>
    <property type="molecule type" value="Genomic_DNA"/>
</dbReference>
<organism evidence="1 2">
    <name type="scientific">Aristaeella hokkaidonensis</name>
    <dbReference type="NCBI Taxonomy" id="3046382"/>
    <lineage>
        <taxon>Bacteria</taxon>
        <taxon>Bacillati</taxon>
        <taxon>Bacillota</taxon>
        <taxon>Clostridia</taxon>
        <taxon>Eubacteriales</taxon>
        <taxon>Aristaeellaceae</taxon>
        <taxon>Aristaeella</taxon>
    </lineage>
</organism>
<protein>
    <submittedName>
        <fullName evidence="1">Crp/Fnr family transcriptional regulator</fullName>
    </submittedName>
</protein>
<reference evidence="1" key="1">
    <citation type="submission" date="2021-01" db="EMBL/GenBank/DDBJ databases">
        <title>Complete genome sequence of Clostridiales bacterium R-7.</title>
        <authorList>
            <person name="Mahoney-Kurpe S.C."/>
            <person name="Palevich N."/>
            <person name="Koike S."/>
            <person name="Moon C.D."/>
            <person name="Attwood G.T."/>
        </authorList>
    </citation>
    <scope>NUCLEOTIDE SEQUENCE</scope>
    <source>
        <strain evidence="1">R-7</strain>
    </source>
</reference>
<accession>A0AC61MVA3</accession>
<dbReference type="Proteomes" id="UP000682782">
    <property type="component" value="Chromosome"/>
</dbReference>
<evidence type="ECO:0000313" key="1">
    <source>
        <dbReference type="EMBL" id="QUC66425.1"/>
    </source>
</evidence>
<keyword evidence="2" id="KW-1185">Reference proteome</keyword>
<sequence length="221" mass="25279">MNAETLKQLPYWGELTETEKQQVAQSAYIRYYAPGERLFGPDVECVGMIHLLSGASRAYLLSDEGREVTLFRLEEDDDCIISAASVLAQINFESYMVVEQPASILIVPVKLFGDLCENNIHVRCFTYELATRRFSQVVAAIEQTLFSRLDKRLAKYLLETYEKTGIRDIRMTQEELARQVNSVRETVGRMLKRFAGEGLIENRRGTVVLKDLEKLEKTAKK</sequence>
<evidence type="ECO:0000313" key="2">
    <source>
        <dbReference type="Proteomes" id="UP000682782"/>
    </source>
</evidence>
<proteinExistence type="predicted"/>